<dbReference type="InterPro" id="IPR010402">
    <property type="entry name" value="CCT_domain"/>
</dbReference>
<keyword evidence="7 9" id="KW-0539">Nucleus</keyword>
<dbReference type="PROSITE" id="PS51017">
    <property type="entry name" value="CCT"/>
    <property type="match status" value="1"/>
</dbReference>
<evidence type="ECO:0000256" key="1">
    <source>
        <dbReference type="ARBA" id="ARBA00004123"/>
    </source>
</evidence>
<name>A0A6A1WV34_9ROSI</name>
<keyword evidence="3" id="KW-0479">Metal-binding</keyword>
<dbReference type="Pfam" id="PF06203">
    <property type="entry name" value="CCT"/>
    <property type="match status" value="1"/>
</dbReference>
<evidence type="ECO:0000259" key="10">
    <source>
        <dbReference type="PROSITE" id="PS50119"/>
    </source>
</evidence>
<keyword evidence="4" id="KW-0677">Repeat</keyword>
<evidence type="ECO:0000256" key="4">
    <source>
        <dbReference type="ARBA" id="ARBA00022737"/>
    </source>
</evidence>
<keyword evidence="5 8" id="KW-0863">Zinc-finger</keyword>
<evidence type="ECO:0000259" key="11">
    <source>
        <dbReference type="PROSITE" id="PS51017"/>
    </source>
</evidence>
<dbReference type="InterPro" id="IPR000315">
    <property type="entry name" value="Znf_B-box"/>
</dbReference>
<evidence type="ECO:0000313" key="12">
    <source>
        <dbReference type="EMBL" id="KAB1226580.1"/>
    </source>
</evidence>
<gene>
    <name evidence="12" type="ORF">CJ030_MR1G003361</name>
</gene>
<evidence type="ECO:0000313" key="13">
    <source>
        <dbReference type="Proteomes" id="UP000516437"/>
    </source>
</evidence>
<comment type="similarity">
    <text evidence="2">Belongs to the CONSTANS family.</text>
</comment>
<evidence type="ECO:0000256" key="5">
    <source>
        <dbReference type="ARBA" id="ARBA00022771"/>
    </source>
</evidence>
<feature type="domain" description="CCT" evidence="11">
    <location>
        <begin position="429"/>
        <end position="471"/>
    </location>
</feature>
<evidence type="ECO:0000256" key="8">
    <source>
        <dbReference type="PROSITE-ProRule" id="PRU00024"/>
    </source>
</evidence>
<evidence type="ECO:0000256" key="3">
    <source>
        <dbReference type="ARBA" id="ARBA00022723"/>
    </source>
</evidence>
<sequence length="485" mass="53347">MDPLCEFCGAARAVVYCKSDSACLCLHCDGCVHSANSLARRHMRSLLCDKCYSQPAIVRCMDDKMSLCQGCDWNGKECSRLGHRCQPLNCYAGCPSLAELSRIWSSLLDMPSSSSLVCGWECLSAMPINENCVSRCLEQGDTDGSFGLVASKLNELEPCSKFEPWTGLSSMITPNVNSMPFCSKDQAPSFPKESNLPKVVFFYYFFVFGFVLQIGEIYNLHCMHVNPVDLLSEIKKLEIYFILLYLPYPMDLLLDASNIKDLGVNDSDDLCEGLNMGGVPLNLKNNEIFGCPQGPTGYQIEDGGMECLSMEKNLSVTEFSGTIENALEASSSGQQDCVAFQSSQVGGSTNILQAMNGSSNCLLMNGTCAGNINLAFPSGQVHSSMSLSLSNITGESSAADYQDCGLSPVFLTVESPWESNLEATSPQARDKAKMRYNEKKKSRTFGKQIRYASRKARADTRKRVKGRFVKAGEEYDYDPLNSRNF</sequence>
<dbReference type="PROSITE" id="PS50119">
    <property type="entry name" value="ZF_BBOX"/>
    <property type="match status" value="2"/>
</dbReference>
<dbReference type="PANTHER" id="PTHR31717:SF46">
    <property type="entry name" value="CCT MOTIF FAMILY PROTEIN-RELATED"/>
    <property type="match status" value="1"/>
</dbReference>
<comment type="subcellular location">
    <subcellularLocation>
        <location evidence="1 9">Nucleus</location>
    </subcellularLocation>
</comment>
<dbReference type="InterPro" id="IPR049808">
    <property type="entry name" value="CONSTANS-like_Bbox1"/>
</dbReference>
<dbReference type="EMBL" id="RXIC02000019">
    <property type="protein sequence ID" value="KAB1226580.1"/>
    <property type="molecule type" value="Genomic_DNA"/>
</dbReference>
<dbReference type="GO" id="GO:0006355">
    <property type="term" value="P:regulation of DNA-templated transcription"/>
    <property type="evidence" value="ECO:0007669"/>
    <property type="project" value="UniProtKB-ARBA"/>
</dbReference>
<dbReference type="GO" id="GO:0008270">
    <property type="term" value="F:zinc ion binding"/>
    <property type="evidence" value="ECO:0007669"/>
    <property type="project" value="UniProtKB-KW"/>
</dbReference>
<proteinExistence type="inferred from homology"/>
<organism evidence="12 13">
    <name type="scientific">Morella rubra</name>
    <name type="common">Chinese bayberry</name>
    <dbReference type="NCBI Taxonomy" id="262757"/>
    <lineage>
        <taxon>Eukaryota</taxon>
        <taxon>Viridiplantae</taxon>
        <taxon>Streptophyta</taxon>
        <taxon>Embryophyta</taxon>
        <taxon>Tracheophyta</taxon>
        <taxon>Spermatophyta</taxon>
        <taxon>Magnoliopsida</taxon>
        <taxon>eudicotyledons</taxon>
        <taxon>Gunneridae</taxon>
        <taxon>Pentapetalae</taxon>
        <taxon>rosids</taxon>
        <taxon>fabids</taxon>
        <taxon>Fagales</taxon>
        <taxon>Myricaceae</taxon>
        <taxon>Morella</taxon>
    </lineage>
</organism>
<dbReference type="PANTHER" id="PTHR31717">
    <property type="entry name" value="ZINC FINGER PROTEIN CONSTANS-LIKE 10"/>
    <property type="match status" value="1"/>
</dbReference>
<evidence type="ECO:0000256" key="2">
    <source>
        <dbReference type="ARBA" id="ARBA00010024"/>
    </source>
</evidence>
<dbReference type="GO" id="GO:0005634">
    <property type="term" value="C:nucleus"/>
    <property type="evidence" value="ECO:0007669"/>
    <property type="project" value="UniProtKB-SubCell"/>
</dbReference>
<dbReference type="SMART" id="SM00336">
    <property type="entry name" value="BBOX"/>
    <property type="match status" value="1"/>
</dbReference>
<dbReference type="OrthoDB" id="153872at2759"/>
<evidence type="ECO:0000256" key="6">
    <source>
        <dbReference type="ARBA" id="ARBA00022833"/>
    </source>
</evidence>
<protein>
    <submittedName>
        <fullName evidence="12">Zinc finger protein CONSTANS-LIKE 12</fullName>
    </submittedName>
</protein>
<dbReference type="Proteomes" id="UP000516437">
    <property type="component" value="Chromosome 1"/>
</dbReference>
<dbReference type="AlphaFoldDB" id="A0A6A1WV34"/>
<dbReference type="CDD" id="cd19821">
    <property type="entry name" value="Bbox1_BBX-like"/>
    <property type="match status" value="1"/>
</dbReference>
<feature type="domain" description="B box-type" evidence="10">
    <location>
        <begin position="43"/>
        <end position="88"/>
    </location>
</feature>
<keyword evidence="13" id="KW-1185">Reference proteome</keyword>
<feature type="domain" description="B box-type" evidence="10">
    <location>
        <begin position="1"/>
        <end position="47"/>
    </location>
</feature>
<accession>A0A6A1WV34</accession>
<keyword evidence="6" id="KW-0862">Zinc</keyword>
<evidence type="ECO:0000256" key="7">
    <source>
        <dbReference type="ARBA" id="ARBA00023242"/>
    </source>
</evidence>
<comment type="caution">
    <text evidence="12">The sequence shown here is derived from an EMBL/GenBank/DDBJ whole genome shotgun (WGS) entry which is preliminary data.</text>
</comment>
<reference evidence="12 13" key="1">
    <citation type="journal article" date="2019" name="Plant Biotechnol. J.">
        <title>The red bayberry genome and genetic basis of sex determination.</title>
        <authorList>
            <person name="Jia H.M."/>
            <person name="Jia H.J."/>
            <person name="Cai Q.L."/>
            <person name="Wang Y."/>
            <person name="Zhao H.B."/>
            <person name="Yang W.F."/>
            <person name="Wang G.Y."/>
            <person name="Li Y.H."/>
            <person name="Zhan D.L."/>
            <person name="Shen Y.T."/>
            <person name="Niu Q.F."/>
            <person name="Chang L."/>
            <person name="Qiu J."/>
            <person name="Zhao L."/>
            <person name="Xie H.B."/>
            <person name="Fu W.Y."/>
            <person name="Jin J."/>
            <person name="Li X.W."/>
            <person name="Jiao Y."/>
            <person name="Zhou C.C."/>
            <person name="Tu T."/>
            <person name="Chai C.Y."/>
            <person name="Gao J.L."/>
            <person name="Fan L.J."/>
            <person name="van de Weg E."/>
            <person name="Wang J.Y."/>
            <person name="Gao Z.S."/>
        </authorList>
    </citation>
    <scope>NUCLEOTIDE SEQUENCE [LARGE SCALE GENOMIC DNA]</scope>
    <source>
        <tissue evidence="12">Leaves</tissue>
    </source>
</reference>
<evidence type="ECO:0000256" key="9">
    <source>
        <dbReference type="PROSITE-ProRule" id="PRU00357"/>
    </source>
</evidence>